<reference evidence="1" key="1">
    <citation type="submission" date="2018-05" db="EMBL/GenBank/DDBJ databases">
        <authorList>
            <person name="Lanie J.A."/>
            <person name="Ng W.-L."/>
            <person name="Kazmierczak K.M."/>
            <person name="Andrzejewski T.M."/>
            <person name="Davidsen T.M."/>
            <person name="Wayne K.J."/>
            <person name="Tettelin H."/>
            <person name="Glass J.I."/>
            <person name="Rusch D."/>
            <person name="Podicherti R."/>
            <person name="Tsui H.-C.T."/>
            <person name="Winkler M.E."/>
        </authorList>
    </citation>
    <scope>NUCLEOTIDE SEQUENCE</scope>
</reference>
<accession>A0A382J3H5</accession>
<protein>
    <submittedName>
        <fullName evidence="1">Uncharacterized protein</fullName>
    </submittedName>
</protein>
<dbReference type="EMBL" id="UINC01070880">
    <property type="protein sequence ID" value="SVC05371.1"/>
    <property type="molecule type" value="Genomic_DNA"/>
</dbReference>
<gene>
    <name evidence="1" type="ORF">METZ01_LOCUS258225</name>
</gene>
<organism evidence="1">
    <name type="scientific">marine metagenome</name>
    <dbReference type="NCBI Taxonomy" id="408172"/>
    <lineage>
        <taxon>unclassified sequences</taxon>
        <taxon>metagenomes</taxon>
        <taxon>ecological metagenomes</taxon>
    </lineage>
</organism>
<name>A0A382J3H5_9ZZZZ</name>
<dbReference type="AlphaFoldDB" id="A0A382J3H5"/>
<sequence length="42" mass="4812">MSPFTDTKASTDGNITGIKNYVMQNVEATHQLYENLNNIYFK</sequence>
<evidence type="ECO:0000313" key="1">
    <source>
        <dbReference type="EMBL" id="SVC05371.1"/>
    </source>
</evidence>
<proteinExistence type="predicted"/>